<evidence type="ECO:0000256" key="1">
    <source>
        <dbReference type="ARBA" id="ARBA00022574"/>
    </source>
</evidence>
<evidence type="ECO:0000256" key="2">
    <source>
        <dbReference type="ARBA" id="ARBA00022737"/>
    </source>
</evidence>
<dbReference type="SUPFAM" id="SSF50978">
    <property type="entry name" value="WD40 repeat-like"/>
    <property type="match status" value="1"/>
</dbReference>
<protein>
    <submittedName>
        <fullName evidence="4">WD_REPEATS_REGION domain-containing protein</fullName>
    </submittedName>
</protein>
<dbReference type="AlphaFoldDB" id="A0A182SJN3"/>
<reference evidence="4" key="2">
    <citation type="submission" date="2020-05" db="UniProtKB">
        <authorList>
            <consortium name="EnsemblMetazoa"/>
        </authorList>
    </citation>
    <scope>IDENTIFICATION</scope>
    <source>
        <strain evidence="4">maculatus3</strain>
    </source>
</reference>
<accession>A0A182SJN3</accession>
<sequence length="312" mass="35544">MWNWKSGGLFHNVANGSRMPPDLTQLQINAKDGLLGRLAVYRTCEAHKKTINSMVWNESGELLLSGASDGYITITNPLKKQFNRFKTPHPSKIMCARFMPCEDNLVVTSSCHDGLMCFDLKDAVRNKIKTPILRVLTYEETKQIVTVPTQPKVFITCHTDTTVRLFDLRTRYNTELQDCVDNILIRLKYIPTAMSISPISHNYIAIGDNESSVKVFDRRYLTSEPVTSPVKVYYKPGLDISNYVTSLAYDEHEEHILVNFASEDLYLFDVAKDDGTTQYPTVRPESRSEAENNAFWRTARNENRIGTAFPSK</sequence>
<dbReference type="PANTHER" id="PTHR15574:SF39">
    <property type="entry name" value="DDB1- AND CUL4-ASSOCIATED FACTOR 6"/>
    <property type="match status" value="1"/>
</dbReference>
<dbReference type="InterPro" id="IPR015943">
    <property type="entry name" value="WD40/YVTN_repeat-like_dom_sf"/>
</dbReference>
<name>A0A182SJN3_9DIPT</name>
<keyword evidence="1 3" id="KW-0853">WD repeat</keyword>
<proteinExistence type="predicted"/>
<dbReference type="GO" id="GO:0080008">
    <property type="term" value="C:Cul4-RING E3 ubiquitin ligase complex"/>
    <property type="evidence" value="ECO:0007669"/>
    <property type="project" value="TreeGrafter"/>
</dbReference>
<dbReference type="InterPro" id="IPR045151">
    <property type="entry name" value="DCAF8"/>
</dbReference>
<reference evidence="5" key="1">
    <citation type="submission" date="2013-09" db="EMBL/GenBank/DDBJ databases">
        <title>The Genome Sequence of Anopheles maculatus species B.</title>
        <authorList>
            <consortium name="The Broad Institute Genomics Platform"/>
            <person name="Neafsey D.E."/>
            <person name="Besansky N."/>
            <person name="Howell P."/>
            <person name="Walton C."/>
            <person name="Young S.K."/>
            <person name="Zeng Q."/>
            <person name="Gargeya S."/>
            <person name="Fitzgerald M."/>
            <person name="Haas B."/>
            <person name="Abouelleil A."/>
            <person name="Allen A.W."/>
            <person name="Alvarado L."/>
            <person name="Arachchi H.M."/>
            <person name="Berlin A.M."/>
            <person name="Chapman S.B."/>
            <person name="Gainer-Dewar J."/>
            <person name="Goldberg J."/>
            <person name="Griggs A."/>
            <person name="Gujja S."/>
            <person name="Hansen M."/>
            <person name="Howarth C."/>
            <person name="Imamovic A."/>
            <person name="Ireland A."/>
            <person name="Larimer J."/>
            <person name="McCowan C."/>
            <person name="Murphy C."/>
            <person name="Pearson M."/>
            <person name="Poon T.W."/>
            <person name="Priest M."/>
            <person name="Roberts A."/>
            <person name="Saif S."/>
            <person name="Shea T."/>
            <person name="Sisk P."/>
            <person name="Sykes S."/>
            <person name="Wortman J."/>
            <person name="Nusbaum C."/>
            <person name="Birren B."/>
        </authorList>
    </citation>
    <scope>NUCLEOTIDE SEQUENCE [LARGE SCALE GENOMIC DNA]</scope>
    <source>
        <strain evidence="5">maculatus3</strain>
    </source>
</reference>
<evidence type="ECO:0000256" key="3">
    <source>
        <dbReference type="PROSITE-ProRule" id="PRU00221"/>
    </source>
</evidence>
<dbReference type="GO" id="GO:0005737">
    <property type="term" value="C:cytoplasm"/>
    <property type="evidence" value="ECO:0007669"/>
    <property type="project" value="TreeGrafter"/>
</dbReference>
<dbReference type="GO" id="GO:0045944">
    <property type="term" value="P:positive regulation of transcription by RNA polymerase II"/>
    <property type="evidence" value="ECO:0007669"/>
    <property type="project" value="TreeGrafter"/>
</dbReference>
<evidence type="ECO:0000313" key="5">
    <source>
        <dbReference type="Proteomes" id="UP000075901"/>
    </source>
</evidence>
<dbReference type="InterPro" id="IPR036322">
    <property type="entry name" value="WD40_repeat_dom_sf"/>
</dbReference>
<dbReference type="Proteomes" id="UP000075901">
    <property type="component" value="Unassembled WGS sequence"/>
</dbReference>
<dbReference type="Gene3D" id="2.130.10.10">
    <property type="entry name" value="YVTN repeat-like/Quinoprotein amine dehydrogenase"/>
    <property type="match status" value="1"/>
</dbReference>
<keyword evidence="5" id="KW-1185">Reference proteome</keyword>
<feature type="repeat" description="WD" evidence="3">
    <location>
        <begin position="44"/>
        <end position="74"/>
    </location>
</feature>
<keyword evidence="2" id="KW-0677">Repeat</keyword>
<dbReference type="SMART" id="SM00320">
    <property type="entry name" value="WD40"/>
    <property type="match status" value="5"/>
</dbReference>
<dbReference type="VEuPathDB" id="VectorBase:AMAM008096"/>
<organism evidence="4 5">
    <name type="scientific">Anopheles maculatus</name>
    <dbReference type="NCBI Taxonomy" id="74869"/>
    <lineage>
        <taxon>Eukaryota</taxon>
        <taxon>Metazoa</taxon>
        <taxon>Ecdysozoa</taxon>
        <taxon>Arthropoda</taxon>
        <taxon>Hexapoda</taxon>
        <taxon>Insecta</taxon>
        <taxon>Pterygota</taxon>
        <taxon>Neoptera</taxon>
        <taxon>Endopterygota</taxon>
        <taxon>Diptera</taxon>
        <taxon>Nematocera</taxon>
        <taxon>Culicoidea</taxon>
        <taxon>Culicidae</taxon>
        <taxon>Anophelinae</taxon>
        <taxon>Anopheles</taxon>
        <taxon>Anopheles maculatus group</taxon>
    </lineage>
</organism>
<dbReference type="Pfam" id="PF00400">
    <property type="entry name" value="WD40"/>
    <property type="match status" value="1"/>
</dbReference>
<evidence type="ECO:0000313" key="4">
    <source>
        <dbReference type="EnsemblMetazoa" id="AMAM008096-PA"/>
    </source>
</evidence>
<dbReference type="PANTHER" id="PTHR15574">
    <property type="entry name" value="WD REPEAT DOMAIN-CONTAINING FAMILY"/>
    <property type="match status" value="1"/>
</dbReference>
<dbReference type="EnsemblMetazoa" id="AMAM008096-RA">
    <property type="protein sequence ID" value="AMAM008096-PA"/>
    <property type="gene ID" value="AMAM008096"/>
</dbReference>
<dbReference type="InterPro" id="IPR001680">
    <property type="entry name" value="WD40_rpt"/>
</dbReference>
<dbReference type="PROSITE" id="PS50082">
    <property type="entry name" value="WD_REPEATS_2"/>
    <property type="match status" value="1"/>
</dbReference>